<name>F7PL91_9EURY</name>
<dbReference type="HOGENOM" id="CLU_1357888_0_0_2"/>
<evidence type="ECO:0000313" key="4">
    <source>
        <dbReference type="Proteomes" id="UP000003861"/>
    </source>
</evidence>
<evidence type="ECO:0000256" key="1">
    <source>
        <dbReference type="SAM" id="Phobius"/>
    </source>
</evidence>
<keyword evidence="1" id="KW-0472">Membrane</keyword>
<dbReference type="Proteomes" id="UP000015381">
    <property type="component" value="Chromosome I"/>
</dbReference>
<proteinExistence type="predicted"/>
<dbReference type="GeneID" id="23798813"/>
<evidence type="ECO:0000313" key="5">
    <source>
        <dbReference type="Proteomes" id="UP000015381"/>
    </source>
</evidence>
<protein>
    <submittedName>
        <fullName evidence="2">Conserved hypothetical membrane protein</fullName>
    </submittedName>
</protein>
<dbReference type="AlphaFoldDB" id="F7PL91"/>
<feature type="transmembrane region" description="Helical" evidence="1">
    <location>
        <begin position="65"/>
        <end position="87"/>
    </location>
</feature>
<dbReference type="EMBL" id="HF571520">
    <property type="protein sequence ID" value="CCQ34748.1"/>
    <property type="molecule type" value="Genomic_DNA"/>
</dbReference>
<accession>F7PL91</accession>
<dbReference type="EMBL" id="AFNT02000007">
    <property type="protein sequence ID" value="ERJ06975.1"/>
    <property type="molecule type" value="Genomic_DNA"/>
</dbReference>
<evidence type="ECO:0000313" key="3">
    <source>
        <dbReference type="EMBL" id="ERJ06975.1"/>
    </source>
</evidence>
<dbReference type="OrthoDB" id="241007at2157"/>
<reference evidence="3 4" key="1">
    <citation type="journal article" date="2011" name="J. Bacteriol.">
        <title>Genome sequence of Halorhabdus tiamatea, the first archaeon isolated from a deep-sea anoxic brine lake.</title>
        <authorList>
            <person name="Antunes A."/>
            <person name="Alam I."/>
            <person name="Bajic V.B."/>
            <person name="Stingl U."/>
        </authorList>
    </citation>
    <scope>NUCLEOTIDE SEQUENCE [LARGE SCALE GENOMIC DNA]</scope>
    <source>
        <strain evidence="3 4">SARL4B</strain>
    </source>
</reference>
<keyword evidence="5" id="KW-1185">Reference proteome</keyword>
<dbReference type="RefSeq" id="WP_008526322.1">
    <property type="nucleotide sequence ID" value="NC_021921.1"/>
</dbReference>
<organism evidence="3 4">
    <name type="scientific">Halorhabdus tiamatea SARL4B</name>
    <dbReference type="NCBI Taxonomy" id="1033806"/>
    <lineage>
        <taxon>Archaea</taxon>
        <taxon>Methanobacteriati</taxon>
        <taxon>Methanobacteriota</taxon>
        <taxon>Stenosarchaea group</taxon>
        <taxon>Halobacteria</taxon>
        <taxon>Halobacteriales</taxon>
        <taxon>Haloarculaceae</taxon>
        <taxon>Halorhabdus</taxon>
    </lineage>
</organism>
<keyword evidence="1" id="KW-0812">Transmembrane</keyword>
<evidence type="ECO:0000313" key="2">
    <source>
        <dbReference type="EMBL" id="CCQ34748.1"/>
    </source>
</evidence>
<feature type="transmembrane region" description="Helical" evidence="1">
    <location>
        <begin position="126"/>
        <end position="148"/>
    </location>
</feature>
<reference evidence="2 5" key="3">
    <citation type="journal article" date="2014" name="Environ. Microbiol.">
        <title>Halorhabdus tiamatea: proteogenomics and glycosidase activity measurements identify the first cultivated euryarchaeon from a deep-sea anoxic brine lake as potential polysaccharide degrader.</title>
        <authorList>
            <person name="Werner J."/>
            <person name="Ferrer M."/>
            <person name="Michel G."/>
            <person name="Mann A.J."/>
            <person name="Huang S."/>
            <person name="Juarez S."/>
            <person name="Ciordia S."/>
            <person name="Albar J.P."/>
            <person name="Alcaide M."/>
            <person name="La Cono V."/>
            <person name="Yakimov M.M."/>
            <person name="Antunes A."/>
            <person name="Taborda M."/>
            <person name="Da Costa M.S."/>
            <person name="Amann R.I."/>
            <person name="Gloeckner F.O."/>
            <person name="Golyshina O.V."/>
            <person name="Golyshin P.N."/>
            <person name="Teeling H."/>
        </authorList>
    </citation>
    <scope>NUCLEOTIDE SEQUENCE [LARGE SCALE GENOMIC DNA]</scope>
    <source>
        <strain evidence="5">SARL4B</strain>
        <strain evidence="2">Type strain: SARL4B</strain>
    </source>
</reference>
<gene>
    <name evidence="3" type="ORF">HLRTI_000828</name>
    <name evidence="2" type="ORF">HTIA_2643</name>
</gene>
<feature type="transmembrane region" description="Helical" evidence="1">
    <location>
        <begin position="93"/>
        <end position="114"/>
    </location>
</feature>
<dbReference type="Proteomes" id="UP000003861">
    <property type="component" value="Unassembled WGS sequence"/>
</dbReference>
<sequence>MSAPEDGTCPRCETPLGGADECPSCGLTIRTAEDGLTSAAADAIVGRTLSNASARRRPSGRRLPYPFRLATALAISVPFAPLSSFALTSLIPAHPIIVILVGVLSWMAPAAALARTTVPSLIVGRGLLVLGAVVAVTPLVVAAGRAVIGSAAAVDPPIESSQTVYGSFLAFGVLILLAGVAVSRVAGRKRDTWQDASPRHRE</sequence>
<feature type="transmembrane region" description="Helical" evidence="1">
    <location>
        <begin position="168"/>
        <end position="187"/>
    </location>
</feature>
<dbReference type="KEGG" id="hti:HTIA_2643"/>
<reference evidence="3 4" key="2">
    <citation type="journal article" date="2013" name="PLoS ONE">
        <title>INDIGO - INtegrated Data Warehouse of MIcrobial GenOmes with Examples from the Red Sea Extremophiles.</title>
        <authorList>
            <person name="Alam I."/>
            <person name="Antunes A."/>
            <person name="Kamau A.A."/>
            <person name="Ba Alawi W."/>
            <person name="Kalkatawi M."/>
            <person name="Stingl U."/>
            <person name="Bajic V.B."/>
        </authorList>
    </citation>
    <scope>NUCLEOTIDE SEQUENCE [LARGE SCALE GENOMIC DNA]</scope>
    <source>
        <strain evidence="3 4">SARL4B</strain>
    </source>
</reference>
<dbReference type="eggNOG" id="arCOG09063">
    <property type="taxonomic scope" value="Archaea"/>
</dbReference>
<keyword evidence="1" id="KW-1133">Transmembrane helix</keyword>